<evidence type="ECO:0000313" key="3">
    <source>
        <dbReference type="Proteomes" id="UP000295418"/>
    </source>
</evidence>
<gene>
    <name evidence="2" type="ORF">E0485_02515</name>
</gene>
<dbReference type="RefSeq" id="WP_132416198.1">
    <property type="nucleotide sequence ID" value="NZ_SKFG01000001.1"/>
</dbReference>
<dbReference type="OrthoDB" id="2616285at2"/>
<keyword evidence="1" id="KW-0812">Transmembrane</keyword>
<organism evidence="2 3">
    <name type="scientific">Paenibacillus albiflavus</name>
    <dbReference type="NCBI Taxonomy" id="2545760"/>
    <lineage>
        <taxon>Bacteria</taxon>
        <taxon>Bacillati</taxon>
        <taxon>Bacillota</taxon>
        <taxon>Bacilli</taxon>
        <taxon>Bacillales</taxon>
        <taxon>Paenibacillaceae</taxon>
        <taxon>Paenibacillus</taxon>
    </lineage>
</organism>
<dbReference type="PROSITE" id="PS51257">
    <property type="entry name" value="PROKAR_LIPOPROTEIN"/>
    <property type="match status" value="1"/>
</dbReference>
<proteinExistence type="predicted"/>
<comment type="caution">
    <text evidence="2">The sequence shown here is derived from an EMBL/GenBank/DDBJ whole genome shotgun (WGS) entry which is preliminary data.</text>
</comment>
<name>A0A4R4ERU6_9BACL</name>
<dbReference type="GO" id="GO:0003677">
    <property type="term" value="F:DNA binding"/>
    <property type="evidence" value="ECO:0007669"/>
    <property type="project" value="UniProtKB-KW"/>
</dbReference>
<evidence type="ECO:0000256" key="1">
    <source>
        <dbReference type="SAM" id="Phobius"/>
    </source>
</evidence>
<protein>
    <submittedName>
        <fullName evidence="2">DNA-binding protein</fullName>
    </submittedName>
</protein>
<keyword evidence="1" id="KW-1133">Transmembrane helix</keyword>
<keyword evidence="3" id="KW-1185">Reference proteome</keyword>
<evidence type="ECO:0000313" key="2">
    <source>
        <dbReference type="EMBL" id="TCZ81168.1"/>
    </source>
</evidence>
<keyword evidence="2" id="KW-0238">DNA-binding</keyword>
<keyword evidence="1" id="KW-0472">Membrane</keyword>
<reference evidence="2 3" key="1">
    <citation type="submission" date="2019-03" db="EMBL/GenBank/DDBJ databases">
        <authorList>
            <person name="Kim M.K.M."/>
        </authorList>
    </citation>
    <scope>NUCLEOTIDE SEQUENCE [LARGE SCALE GENOMIC DNA]</scope>
    <source>
        <strain evidence="2 3">18JY21-1</strain>
    </source>
</reference>
<dbReference type="Proteomes" id="UP000295418">
    <property type="component" value="Unassembled WGS sequence"/>
</dbReference>
<dbReference type="EMBL" id="SKFG01000001">
    <property type="protein sequence ID" value="TCZ81168.1"/>
    <property type="molecule type" value="Genomic_DNA"/>
</dbReference>
<accession>A0A4R4ERU6</accession>
<feature type="transmembrane region" description="Helical" evidence="1">
    <location>
        <begin position="6"/>
        <end position="26"/>
    </location>
</feature>
<sequence length="116" mass="13373">MKKENILLPISIIILGGCLILSAWIVTNGLKNNEHLDQSLNNTTQAKALMTSNEAAQYMGISLNEFDLLITSQVREKAVLRSYDTYRYIPFIVIGNQRFFNETEIDKWIEYNMLNK</sequence>
<dbReference type="AlphaFoldDB" id="A0A4R4ERU6"/>